<keyword evidence="4" id="KW-1185">Reference proteome</keyword>
<dbReference type="OrthoDB" id="765227at2759"/>
<feature type="region of interest" description="Disordered" evidence="1">
    <location>
        <begin position="1"/>
        <end position="48"/>
    </location>
</feature>
<dbReference type="PANTHER" id="PTHR35701">
    <property type="entry name" value="OS11G0148400 PROTEIN"/>
    <property type="match status" value="1"/>
</dbReference>
<evidence type="ECO:0000256" key="1">
    <source>
        <dbReference type="SAM" id="MobiDB-lite"/>
    </source>
</evidence>
<feature type="compositionally biased region" description="Acidic residues" evidence="1">
    <location>
        <begin position="1"/>
        <end position="11"/>
    </location>
</feature>
<dbReference type="Proteomes" id="UP000593562">
    <property type="component" value="Unassembled WGS sequence"/>
</dbReference>
<feature type="domain" description="Synergin gamma C-terminal" evidence="2">
    <location>
        <begin position="844"/>
        <end position="1035"/>
    </location>
</feature>
<dbReference type="InterPro" id="IPR059024">
    <property type="entry name" value="SYNRG_C"/>
</dbReference>
<reference evidence="3 4" key="1">
    <citation type="journal article" date="2020" name="Nat. Commun.">
        <title>Genome of Tripterygium wilfordii and identification of cytochrome P450 involved in triptolide biosynthesis.</title>
        <authorList>
            <person name="Tu L."/>
            <person name="Su P."/>
            <person name="Zhang Z."/>
            <person name="Gao L."/>
            <person name="Wang J."/>
            <person name="Hu T."/>
            <person name="Zhou J."/>
            <person name="Zhang Y."/>
            <person name="Zhao Y."/>
            <person name="Liu Y."/>
            <person name="Song Y."/>
            <person name="Tong Y."/>
            <person name="Lu Y."/>
            <person name="Yang J."/>
            <person name="Xu C."/>
            <person name="Jia M."/>
            <person name="Peters R.J."/>
            <person name="Huang L."/>
            <person name="Gao W."/>
        </authorList>
    </citation>
    <scope>NUCLEOTIDE SEQUENCE [LARGE SCALE GENOMIC DNA]</scope>
    <source>
        <strain evidence="4">cv. XIE 37</strain>
        <tissue evidence="3">Leaf</tissue>
    </source>
</reference>
<dbReference type="InParanoid" id="A0A7J7D173"/>
<evidence type="ECO:0000313" key="3">
    <source>
        <dbReference type="EMBL" id="KAF5740070.1"/>
    </source>
</evidence>
<sequence length="1041" mass="113569">MLAEDEDEEGFGDFKFAPPSSAFAVNPHPINGPDLFTSDDDDGWSDFVDSVSLSRTQSLPPQSDPAKTVVPIKILADRNELLPDQPYSPPARLRGTQWVKPQGALPLSIFGEEEEEGSGAVGTSSDGAREVLSNRDVDSVKNLSNLKTSTGINNLIASLHKHNDNSGVVNGLKPDSNGSNLDSNGNVWNSVAPEVFSDIFMSNSGLNGLDLAKTVSSLGGNKPIRSSYVPNLDLGRLDSNRSANYPDASKTNLDTSGFNFVWSSTSSGVEGLSSTANDRNEDLEDNDGWEFKAAEAKFEVQTENSKNDQIKVDNGLTSSSSGSYSAPDMFSCHLNQLNLNVNAVNPHTDWLSTSTLGENKSANADDWGEFTAAETKTEIKDKSAPNSNTNVFNSDPNGLKLKANGVHGDISVANLDLFDTNEDLGDADGWEFKHAESENQFRDGSLQGDKKVGEKSEGAQWTGAFGTSTHAHTDLFAASDGTSYKSVEWDFGFNFKPISGTQNGDISNTYSNHKQIDTEIWSNPSPGDGTVGSDQNSWDFKDAFSEIGSKAREEPDVAENTSSGVDAQAFTGKCQDNAGMLVNQKGALPLSLFGEEEQETDDSMDYQDFAAYSLTSDPKDGFKRPASNVPISDIISSLYSQAEDKRADDNTQNPQESVLLPKETPIDTGLISSDDILDDNSWEFKGAFSGVRADETFVNSIREADNNSTQIQPNVYVEFYSKLKDELQFVALCHLDDMKKSQSCSTISGEVAEVQAVDLEIQDLYDKLQHDGLISREVHFENCSPGGNHINEFVKDLEQPKFLILESEYNLSKKLLLAEKDLRSTIELSKHAASTLKILTLGSVDRQRNYVSIWSEILLVCSRELKHGALVWKQSLEKNLYGQILRKPQGKKYIIALGEVYRVVETLGSSAKLFKSWLLINSIDSARMSALLSECSSIWSSSGLEEALRSIFDPTGLEYDGTVEALLQSIKDIHDLNADALCNHVFGGQQTTCQLSLLTAAAVPGMKMVEWNGEHYFLTIANLWGNLISCDPPNLPQKHVG</sequence>
<evidence type="ECO:0000259" key="2">
    <source>
        <dbReference type="Pfam" id="PF25999"/>
    </source>
</evidence>
<dbReference type="Pfam" id="PF25999">
    <property type="entry name" value="SYNRG_C"/>
    <property type="match status" value="1"/>
</dbReference>
<gene>
    <name evidence="3" type="ORF">HS088_TW11G00134</name>
</gene>
<dbReference type="EMBL" id="JAAARO010000011">
    <property type="protein sequence ID" value="KAF5740070.1"/>
    <property type="molecule type" value="Genomic_DNA"/>
</dbReference>
<organism evidence="3 4">
    <name type="scientific">Tripterygium wilfordii</name>
    <name type="common">Thunder God vine</name>
    <dbReference type="NCBI Taxonomy" id="458696"/>
    <lineage>
        <taxon>Eukaryota</taxon>
        <taxon>Viridiplantae</taxon>
        <taxon>Streptophyta</taxon>
        <taxon>Embryophyta</taxon>
        <taxon>Tracheophyta</taxon>
        <taxon>Spermatophyta</taxon>
        <taxon>Magnoliopsida</taxon>
        <taxon>eudicotyledons</taxon>
        <taxon>Gunneridae</taxon>
        <taxon>Pentapetalae</taxon>
        <taxon>rosids</taxon>
        <taxon>fabids</taxon>
        <taxon>Celastrales</taxon>
        <taxon>Celastraceae</taxon>
        <taxon>Tripterygium</taxon>
    </lineage>
</organism>
<accession>A0A7J7D173</accession>
<dbReference type="PANTHER" id="PTHR35701:SF1">
    <property type="entry name" value="OS11G0148400 PROTEIN"/>
    <property type="match status" value="1"/>
</dbReference>
<feature type="compositionally biased region" description="Basic and acidic residues" evidence="1">
    <location>
        <begin position="448"/>
        <end position="457"/>
    </location>
</feature>
<feature type="region of interest" description="Disordered" evidence="1">
    <location>
        <begin position="436"/>
        <end position="458"/>
    </location>
</feature>
<protein>
    <recommendedName>
        <fullName evidence="2">Synergin gamma C-terminal domain-containing protein</fullName>
    </recommendedName>
</protein>
<evidence type="ECO:0000313" key="4">
    <source>
        <dbReference type="Proteomes" id="UP000593562"/>
    </source>
</evidence>
<proteinExistence type="predicted"/>
<dbReference type="AlphaFoldDB" id="A0A7J7D173"/>
<dbReference type="FunCoup" id="A0A7J7D173">
    <property type="interactions" value="2383"/>
</dbReference>
<name>A0A7J7D173_TRIWF</name>
<comment type="caution">
    <text evidence="3">The sequence shown here is derived from an EMBL/GenBank/DDBJ whole genome shotgun (WGS) entry which is preliminary data.</text>
</comment>
<feature type="region of interest" description="Disordered" evidence="1">
    <location>
        <begin position="112"/>
        <end position="133"/>
    </location>
</feature>